<feature type="transmembrane region" description="Helical" evidence="1">
    <location>
        <begin position="46"/>
        <end position="69"/>
    </location>
</feature>
<sequence>MDHKILEDFIQTILSVTITISFIVRLVGLVLTNDYYVFQMPLLISLAYWVVLFALYFVQTLLLIFSVVADRRRVEDCRYQYITLAVLEGLVLAADITQVICHICWGAKPRQAAVAPSPEVGISLIL</sequence>
<keyword evidence="1" id="KW-0472">Membrane</keyword>
<keyword evidence="1" id="KW-1133">Transmembrane helix</keyword>
<feature type="transmembrane region" description="Helical" evidence="1">
    <location>
        <begin position="12"/>
        <end position="31"/>
    </location>
</feature>
<name>A0A9Q0JXA0_9MAGN</name>
<comment type="caution">
    <text evidence="2">The sequence shown here is derived from an EMBL/GenBank/DDBJ whole genome shotgun (WGS) entry which is preliminary data.</text>
</comment>
<reference evidence="2" key="1">
    <citation type="journal article" date="2023" name="Plant J.">
        <title>The genome of the king protea, Protea cynaroides.</title>
        <authorList>
            <person name="Chang J."/>
            <person name="Duong T.A."/>
            <person name="Schoeman C."/>
            <person name="Ma X."/>
            <person name="Roodt D."/>
            <person name="Barker N."/>
            <person name="Li Z."/>
            <person name="Van de Peer Y."/>
            <person name="Mizrachi E."/>
        </authorList>
    </citation>
    <scope>NUCLEOTIDE SEQUENCE</scope>
    <source>
        <tissue evidence="2">Young leaves</tissue>
    </source>
</reference>
<gene>
    <name evidence="2" type="ORF">NE237_030490</name>
</gene>
<evidence type="ECO:0000256" key="1">
    <source>
        <dbReference type="SAM" id="Phobius"/>
    </source>
</evidence>
<dbReference type="Proteomes" id="UP001141806">
    <property type="component" value="Unassembled WGS sequence"/>
</dbReference>
<evidence type="ECO:0000313" key="3">
    <source>
        <dbReference type="Proteomes" id="UP001141806"/>
    </source>
</evidence>
<dbReference type="AlphaFoldDB" id="A0A9Q0JXA0"/>
<accession>A0A9Q0JXA0</accession>
<keyword evidence="3" id="KW-1185">Reference proteome</keyword>
<dbReference type="EMBL" id="JAMYWD010000012">
    <property type="protein sequence ID" value="KAJ4953658.1"/>
    <property type="molecule type" value="Genomic_DNA"/>
</dbReference>
<proteinExistence type="predicted"/>
<organism evidence="2 3">
    <name type="scientific">Protea cynaroides</name>
    <dbReference type="NCBI Taxonomy" id="273540"/>
    <lineage>
        <taxon>Eukaryota</taxon>
        <taxon>Viridiplantae</taxon>
        <taxon>Streptophyta</taxon>
        <taxon>Embryophyta</taxon>
        <taxon>Tracheophyta</taxon>
        <taxon>Spermatophyta</taxon>
        <taxon>Magnoliopsida</taxon>
        <taxon>Proteales</taxon>
        <taxon>Proteaceae</taxon>
        <taxon>Protea</taxon>
    </lineage>
</organism>
<keyword evidence="1" id="KW-0812">Transmembrane</keyword>
<protein>
    <submittedName>
        <fullName evidence="2">Uncharacterized protein</fullName>
    </submittedName>
</protein>
<evidence type="ECO:0000313" key="2">
    <source>
        <dbReference type="EMBL" id="KAJ4953658.1"/>
    </source>
</evidence>